<accession>A0ABV6G3A3</accession>
<dbReference type="SUPFAM" id="SSF51197">
    <property type="entry name" value="Clavaminate synthase-like"/>
    <property type="match status" value="1"/>
</dbReference>
<sequence length="268" mass="29396">MSEDERNAKVYVGEILVFRGFAPVARFIEALRSRSYDYLGDNPTLIHDRRTEDEIARASAAFRRAVRSDSAIAAYFNAALAAVGVRLDDTYGDGVVVRVQTAGLSRNATLGPLAAHRDTWGTNIAAQTNWWAPLFPATPERTLALFPAYFDYAVANSSADWDFEELLRRLKAGRTAEKYPLLPTASDAPPRAEALPISLVPGDLMCFSSAHLHASVPNTTDRTRLSVESRTVNGTDVAAKRGAPDVDGSARYTTYQLFRHLDGVVTKF</sequence>
<proteinExistence type="predicted"/>
<evidence type="ECO:0000313" key="1">
    <source>
        <dbReference type="EMBL" id="MFC0267906.1"/>
    </source>
</evidence>
<name>A0ABV6G3A3_9GAMM</name>
<dbReference type="RefSeq" id="WP_169433509.1">
    <property type="nucleotide sequence ID" value="NZ_JBHLVX010000028.1"/>
</dbReference>
<keyword evidence="2" id="KW-1185">Reference proteome</keyword>
<dbReference type="Proteomes" id="UP001589814">
    <property type="component" value="Unassembled WGS sequence"/>
</dbReference>
<comment type="caution">
    <text evidence="1">The sequence shown here is derived from an EMBL/GenBank/DDBJ whole genome shotgun (WGS) entry which is preliminary data.</text>
</comment>
<dbReference type="Gene3D" id="2.60.120.620">
    <property type="entry name" value="q2cbj1_9rhob like domain"/>
    <property type="match status" value="1"/>
</dbReference>
<protein>
    <recommendedName>
        <fullName evidence="3">Phytanoyl-CoA dioxygenase</fullName>
    </recommendedName>
</protein>
<dbReference type="EMBL" id="JBHLVX010000028">
    <property type="protein sequence ID" value="MFC0267906.1"/>
    <property type="molecule type" value="Genomic_DNA"/>
</dbReference>
<evidence type="ECO:0000313" key="2">
    <source>
        <dbReference type="Proteomes" id="UP001589814"/>
    </source>
</evidence>
<reference evidence="1 2" key="1">
    <citation type="submission" date="2024-09" db="EMBL/GenBank/DDBJ databases">
        <authorList>
            <person name="Sun Q."/>
            <person name="Mori K."/>
        </authorList>
    </citation>
    <scope>NUCLEOTIDE SEQUENCE [LARGE SCALE GENOMIC DNA]</scope>
    <source>
        <strain evidence="1 2">CCM 7415</strain>
    </source>
</reference>
<evidence type="ECO:0008006" key="3">
    <source>
        <dbReference type="Google" id="ProtNLM"/>
    </source>
</evidence>
<gene>
    <name evidence="1" type="ORF">ACFFHW_07885</name>
</gene>
<organism evidence="1 2">
    <name type="scientific">Kushneria aurantia</name>
    <dbReference type="NCBI Taxonomy" id="504092"/>
    <lineage>
        <taxon>Bacteria</taxon>
        <taxon>Pseudomonadati</taxon>
        <taxon>Pseudomonadota</taxon>
        <taxon>Gammaproteobacteria</taxon>
        <taxon>Oceanospirillales</taxon>
        <taxon>Halomonadaceae</taxon>
        <taxon>Kushneria</taxon>
    </lineage>
</organism>